<proteinExistence type="predicted"/>
<comment type="caution">
    <text evidence="7">The sequence shown here is derived from an EMBL/GenBank/DDBJ whole genome shotgun (WGS) entry which is preliminary data.</text>
</comment>
<dbReference type="CDD" id="cd01335">
    <property type="entry name" value="Radical_SAM"/>
    <property type="match status" value="1"/>
</dbReference>
<dbReference type="InterPro" id="IPR023867">
    <property type="entry name" value="Sulphatase_maturase_rSAM"/>
</dbReference>
<dbReference type="SFLD" id="SFLDG01386">
    <property type="entry name" value="main_SPASM_domain-containing"/>
    <property type="match status" value="1"/>
</dbReference>
<keyword evidence="8" id="KW-1185">Reference proteome</keyword>
<dbReference type="EMBL" id="JANUGV010000001">
    <property type="protein sequence ID" value="MCS0606818.1"/>
    <property type="molecule type" value="Genomic_DNA"/>
</dbReference>
<evidence type="ECO:0000256" key="5">
    <source>
        <dbReference type="ARBA" id="ARBA00023014"/>
    </source>
</evidence>
<evidence type="ECO:0000313" key="8">
    <source>
        <dbReference type="Proteomes" id="UP001205861"/>
    </source>
</evidence>
<dbReference type="InterPro" id="IPR007197">
    <property type="entry name" value="rSAM"/>
</dbReference>
<feature type="domain" description="Radical SAM core" evidence="6">
    <location>
        <begin position="41"/>
        <end position="192"/>
    </location>
</feature>
<dbReference type="Gene3D" id="3.20.20.70">
    <property type="entry name" value="Aldolase class I"/>
    <property type="match status" value="1"/>
</dbReference>
<dbReference type="SFLD" id="SFLDS00029">
    <property type="entry name" value="Radical_SAM"/>
    <property type="match status" value="1"/>
</dbReference>
<dbReference type="InterPro" id="IPR058240">
    <property type="entry name" value="rSAM_sf"/>
</dbReference>
<dbReference type="SFLD" id="SFLDG01072">
    <property type="entry name" value="dehydrogenase_like"/>
    <property type="match status" value="1"/>
</dbReference>
<keyword evidence="5" id="KW-0411">Iron-sulfur</keyword>
<dbReference type="Proteomes" id="UP001205861">
    <property type="component" value="Unassembled WGS sequence"/>
</dbReference>
<evidence type="ECO:0000256" key="1">
    <source>
        <dbReference type="ARBA" id="ARBA00001966"/>
    </source>
</evidence>
<keyword evidence="3" id="KW-0479">Metal-binding</keyword>
<organism evidence="7 8">
    <name type="scientific">Massilia solisilvae</name>
    <dbReference type="NCBI Taxonomy" id="1811225"/>
    <lineage>
        <taxon>Bacteria</taxon>
        <taxon>Pseudomonadati</taxon>
        <taxon>Pseudomonadota</taxon>
        <taxon>Betaproteobacteria</taxon>
        <taxon>Burkholderiales</taxon>
        <taxon>Oxalobacteraceae</taxon>
        <taxon>Telluria group</taxon>
        <taxon>Massilia</taxon>
    </lineage>
</organism>
<evidence type="ECO:0000256" key="2">
    <source>
        <dbReference type="ARBA" id="ARBA00022691"/>
    </source>
</evidence>
<dbReference type="SUPFAM" id="SSF102114">
    <property type="entry name" value="Radical SAM enzymes"/>
    <property type="match status" value="1"/>
</dbReference>
<dbReference type="Pfam" id="PF04055">
    <property type="entry name" value="Radical_SAM"/>
    <property type="match status" value="1"/>
</dbReference>
<keyword evidence="2" id="KW-0949">S-adenosyl-L-methionine</keyword>
<comment type="cofactor">
    <cofactor evidence="1">
        <name>[4Fe-4S] cluster</name>
        <dbReference type="ChEBI" id="CHEBI:49883"/>
    </cofactor>
</comment>
<evidence type="ECO:0000256" key="3">
    <source>
        <dbReference type="ARBA" id="ARBA00022723"/>
    </source>
</evidence>
<protein>
    <submittedName>
        <fullName evidence="7">Radical SAM protein</fullName>
    </submittedName>
</protein>
<sequence>MVQLQSVVQARPLAFRPQPTKPAAPARRIVEVESLQVIIKTAERCNLACQYCYYFFMGDDSFAARQPIIGPEVCERIPAFLLQGVEQLKIRDLSIAFHGGEPTLQRLRDFDRLCTALRAALAHKTRLNLGMQTNGIHLPDEWLACLDKHGVELSFSIDGPAEYHDRYRTDRKGRGSYQRVAANIVRANAFFRHRSGWTVGSISVMNHRFDARRICHHLRDTFGIRKQSYLLPIRSWEQPFEEGESALAYGEQLAALFDAFVADQSLQIYWALEALAFFKEKRVVTQARQLAPDEAYAVCKALVVQSNGELTVDDALISARDWRNDSQPRSIFFDALADVVNSRQSWQLLEASNRLPDACQSCSVRKLCRGGRPEHRYSAQRGFNNPSVYCEGLQRYYGHVIQFLIRNGYPEQKIVEKLGQ</sequence>
<evidence type="ECO:0000313" key="7">
    <source>
        <dbReference type="EMBL" id="MCS0606818.1"/>
    </source>
</evidence>
<dbReference type="PANTHER" id="PTHR43273">
    <property type="entry name" value="ANAEROBIC SULFATASE-MATURATING ENZYME HOMOLOG ASLB-RELATED"/>
    <property type="match status" value="1"/>
</dbReference>
<evidence type="ECO:0000259" key="6">
    <source>
        <dbReference type="Pfam" id="PF04055"/>
    </source>
</evidence>
<reference evidence="7 8" key="1">
    <citation type="submission" date="2022-08" db="EMBL/GenBank/DDBJ databases">
        <title>Reclassification of Massilia species as members of the genera Telluria, Duganella, Pseudoduganella, Mokoshia gen. nov. and Zemynaea gen. nov. using orthogonal and non-orthogonal genome-based approaches.</title>
        <authorList>
            <person name="Bowman J.P."/>
        </authorList>
    </citation>
    <scope>NUCLEOTIDE SEQUENCE [LARGE SCALE GENOMIC DNA]</scope>
    <source>
        <strain evidence="7 8">JCM 31607</strain>
    </source>
</reference>
<dbReference type="InterPro" id="IPR013785">
    <property type="entry name" value="Aldolase_TIM"/>
</dbReference>
<gene>
    <name evidence="7" type="ORF">NX773_01395</name>
</gene>
<name>A0ABT2BE64_9BURK</name>
<dbReference type="SFLD" id="SFLDG01067">
    <property type="entry name" value="SPASM/twitch_domain_containing"/>
    <property type="match status" value="1"/>
</dbReference>
<dbReference type="PANTHER" id="PTHR43273:SF8">
    <property type="entry name" value="RADICAL SAM DOMAIN PROTEIN"/>
    <property type="match status" value="1"/>
</dbReference>
<keyword evidence="4" id="KW-0408">Iron</keyword>
<accession>A0ABT2BE64</accession>
<dbReference type="RefSeq" id="WP_258854617.1">
    <property type="nucleotide sequence ID" value="NZ_JANUGV010000001.1"/>
</dbReference>
<evidence type="ECO:0000256" key="4">
    <source>
        <dbReference type="ARBA" id="ARBA00023004"/>
    </source>
</evidence>